<keyword evidence="1" id="KW-0677">Repeat</keyword>
<protein>
    <submittedName>
        <fullName evidence="5">CBS domain-containing protein</fullName>
    </submittedName>
</protein>
<keyword evidence="6" id="KW-1185">Reference proteome</keyword>
<keyword evidence="3" id="KW-0812">Transmembrane</keyword>
<evidence type="ECO:0000256" key="1">
    <source>
        <dbReference type="ARBA" id="ARBA00022737"/>
    </source>
</evidence>
<dbReference type="InterPro" id="IPR000644">
    <property type="entry name" value="CBS_dom"/>
</dbReference>
<reference evidence="5 6" key="1">
    <citation type="submission" date="2019-06" db="EMBL/GenBank/DDBJ databases">
        <authorList>
            <person name="Li J."/>
        </authorList>
    </citation>
    <scope>NUCLEOTIDE SEQUENCE [LARGE SCALE GENOMIC DNA]</scope>
    <source>
        <strain evidence="5 6">CGMCC 1.8012</strain>
    </source>
</reference>
<evidence type="ECO:0000256" key="3">
    <source>
        <dbReference type="SAM" id="Phobius"/>
    </source>
</evidence>
<dbReference type="Gene3D" id="3.10.580.10">
    <property type="entry name" value="CBS-domain"/>
    <property type="match status" value="1"/>
</dbReference>
<dbReference type="InterPro" id="IPR046342">
    <property type="entry name" value="CBS_dom_sf"/>
</dbReference>
<comment type="caution">
    <text evidence="5">The sequence shown here is derived from an EMBL/GenBank/DDBJ whole genome shotgun (WGS) entry which is preliminary data.</text>
</comment>
<keyword evidence="3" id="KW-0472">Membrane</keyword>
<name>A0A5C4R405_9RHOB</name>
<dbReference type="PANTHER" id="PTHR48108">
    <property type="entry name" value="CBS DOMAIN-CONTAINING PROTEIN CBSX2, CHLOROPLASTIC"/>
    <property type="match status" value="1"/>
</dbReference>
<keyword evidence="3" id="KW-1133">Transmembrane helix</keyword>
<dbReference type="Pfam" id="PF00571">
    <property type="entry name" value="CBS"/>
    <property type="match status" value="2"/>
</dbReference>
<evidence type="ECO:0000313" key="5">
    <source>
        <dbReference type="EMBL" id="TNH38635.1"/>
    </source>
</evidence>
<dbReference type="AlphaFoldDB" id="A0A5C4R405"/>
<evidence type="ECO:0000259" key="4">
    <source>
        <dbReference type="PROSITE" id="PS51371"/>
    </source>
</evidence>
<gene>
    <name evidence="5" type="ORF">FHD67_14295</name>
</gene>
<dbReference type="PANTHER" id="PTHR48108:SF26">
    <property type="entry name" value="CBS DOMAIN-CONTAINING PROTEIN DDB_G0289609"/>
    <property type="match status" value="1"/>
</dbReference>
<keyword evidence="2" id="KW-0129">CBS domain</keyword>
<organism evidence="5 6">
    <name type="scientific">Paracoccus haeundaensis</name>
    <dbReference type="NCBI Taxonomy" id="225362"/>
    <lineage>
        <taxon>Bacteria</taxon>
        <taxon>Pseudomonadati</taxon>
        <taxon>Pseudomonadota</taxon>
        <taxon>Alphaproteobacteria</taxon>
        <taxon>Rhodobacterales</taxon>
        <taxon>Paracoccaceae</taxon>
        <taxon>Paracoccus</taxon>
    </lineage>
</organism>
<evidence type="ECO:0000313" key="6">
    <source>
        <dbReference type="Proteomes" id="UP000304880"/>
    </source>
</evidence>
<dbReference type="Proteomes" id="UP000304880">
    <property type="component" value="Unassembled WGS sequence"/>
</dbReference>
<sequence>MSVSTARKGSRIVDRPEYASKFSPLTARRDTTVAVAVQAMKSKNYGCIVITNGSGQVEGIVTERDIMFKLVAENRDPQTVVLSDIMTSDIRMAKETDNVLDWLRIMSNERFRRLPVVDSEGRLQALLTQGDFVSYTWPDLMQQAGGLAKAAILGQLHYIVIAGLAVIVAIVALAI</sequence>
<dbReference type="InterPro" id="IPR051462">
    <property type="entry name" value="CBS_domain-containing"/>
</dbReference>
<dbReference type="SMART" id="SM00116">
    <property type="entry name" value="CBS"/>
    <property type="match status" value="2"/>
</dbReference>
<evidence type="ECO:0000256" key="2">
    <source>
        <dbReference type="PROSITE-ProRule" id="PRU00703"/>
    </source>
</evidence>
<dbReference type="SUPFAM" id="SSF54631">
    <property type="entry name" value="CBS-domain pair"/>
    <property type="match status" value="1"/>
</dbReference>
<feature type="domain" description="CBS" evidence="4">
    <location>
        <begin position="19"/>
        <end position="77"/>
    </location>
</feature>
<accession>A0A5C4R405</accession>
<proteinExistence type="predicted"/>
<feature type="domain" description="CBS" evidence="4">
    <location>
        <begin position="86"/>
        <end position="143"/>
    </location>
</feature>
<dbReference type="EMBL" id="VDDC01000026">
    <property type="protein sequence ID" value="TNH38635.1"/>
    <property type="molecule type" value="Genomic_DNA"/>
</dbReference>
<dbReference type="PROSITE" id="PS51371">
    <property type="entry name" value="CBS"/>
    <property type="match status" value="2"/>
</dbReference>
<feature type="transmembrane region" description="Helical" evidence="3">
    <location>
        <begin position="156"/>
        <end position="174"/>
    </location>
</feature>